<dbReference type="PANTHER" id="PTHR42064">
    <property type="entry name" value="YALI0F28677P"/>
    <property type="match status" value="1"/>
</dbReference>
<sequence length="1473" mass="163609">MLDTGSPPDDGEQDRVCSVQPLSSHHASTSSTPGISSLDATPRYLCFPPSTPPLPSPVSVSPPPPPDMAFKAACLFEPISDAQHDPPSHEQTGAGMAAAPVMPRPQRSIRMPSPSRHTDQHAGDPGYMAPLSEISHLLRLQKYHKRRAIQAQENLHYLQIAAAKTARLSRAAHSVQRTLAECIKSEDKNSFANLLHAFQDACDDAFRPTSSTVQEAAPGSTGELRPTCTFLDNLSASSRTTIIDFLSKLRHDGTFMADRLASLSHKELVGLLPQRTSARSSDSIFGTASRSMSRTSRPLGFIVDAQVDLLTSHAYGSALETLIFASSGFCLKNLVEEPLITDVWATVCARLVSEQKPGSERIIPHVLDIWSTLLPWPGKDRLEDWILQTLQKGAFLLEQPSKQTFRARVQGRSEVSPEDEARTEAFYVQAADNLLDLFGDQSIPSVLPPGALRLCRAIYDQLRDSAGHQRAFPAFVVTRWLFSSFIIDILALPEAHGLLTDHYVSEIARQRILREAAMRAQKAVFDVAYSWKHGNTISPQTATRVNAIMLRFHGSVSGDLSMPATIRHPPKSAARFMAVSIKDVTTALFSLYPQRRPASVSSDIDYHKSGLQSSASSISGFSLFRHEKAFEPAQLTTSVSQDMQHLSITEADALDDSTSDEHVVREAALELEEFATSRVTSSRDFWEVFEVHADATTLTPMREKYSDIQTLRQRKDDHSARMTDIVSPEVVPCVKAVEVLLYRFHNELQLISSHLVPAWQELEALFEQAIQDSQSRSDFVGAHRWFQQRHELHSLAFKQPGMDALRVVIEHVKLNSEKSIAQSTELQRICEEWSTSTQTQQALRNNNVKPVLDSCERLRDKMWYVADARTSAAYDEARSIASALRIMGRSKRQTRPRMSPPLRHWSTSKISSANLHLKTEAQILDILSAKPEHGGSNKLSDDQAKGTQQWMDRNNIDNLCRGEERLHKFCMEIRKCVDQITNTSDNSSIRTSALFARDGPARQAPTLQRRPTLLSGFHSNTMQPHYLSFSNQMRSNDALSSASHTLSSVSSRDFLDSRSPTLTNKSSMPFWSPAMTEVDCPSSATSVISSQTQAAHDMLVSKLQTPVSFPPDQQAMEIFRQRVTSLLLSDLTSVLFKDGSETDSAFWSGLGMELSERHFHTLNPLHSSIGSQTPTADSVSNLKPSFVRFGFETAFEILLQKFSITSNPAAKLGHIYDIDKLLVPYMIEQGTRGSPSASFMRQASGNAQLEHHAGILPTNETSVTGFRSVFSKSSLRPSTIFRDLQYIAALLPSATLQETPQGKAFTNAAVAITSLKNEVRGIMVETADSIINYHSNNRGHGRTSSTAQQQRDSATFSAPSRTPSAEDIARYSMSDAAYLYQIAAKEGDIVAQRELATLYLTHPELMDHVIAPFSRPRDVFKEELEGKWRKNQDPNRCDPVTMCVAHHWMSLSAKGGDSLAKEYLRQREEMDSF</sequence>
<feature type="region of interest" description="Disordered" evidence="1">
    <location>
        <begin position="105"/>
        <end position="125"/>
    </location>
</feature>
<accession>A0A139H9M6</accession>
<dbReference type="OrthoDB" id="3548913at2759"/>
<gene>
    <name evidence="2" type="ORF">AC578_9799</name>
</gene>
<dbReference type="STRING" id="321146.A0A139H9M6"/>
<feature type="compositionally biased region" description="Pro residues" evidence="1">
    <location>
        <begin position="49"/>
        <end position="65"/>
    </location>
</feature>
<feature type="region of interest" description="Disordered" evidence="1">
    <location>
        <begin position="81"/>
        <end position="100"/>
    </location>
</feature>
<dbReference type="EMBL" id="LFZN01000098">
    <property type="protein sequence ID" value="KXS99146.1"/>
    <property type="molecule type" value="Genomic_DNA"/>
</dbReference>
<organism evidence="2 3">
    <name type="scientific">Pseudocercospora eumusae</name>
    <dbReference type="NCBI Taxonomy" id="321146"/>
    <lineage>
        <taxon>Eukaryota</taxon>
        <taxon>Fungi</taxon>
        <taxon>Dikarya</taxon>
        <taxon>Ascomycota</taxon>
        <taxon>Pezizomycotina</taxon>
        <taxon>Dothideomycetes</taxon>
        <taxon>Dothideomycetidae</taxon>
        <taxon>Mycosphaerellales</taxon>
        <taxon>Mycosphaerellaceae</taxon>
        <taxon>Pseudocercospora</taxon>
    </lineage>
</organism>
<proteinExistence type="predicted"/>
<evidence type="ECO:0000256" key="1">
    <source>
        <dbReference type="SAM" id="MobiDB-lite"/>
    </source>
</evidence>
<feature type="region of interest" description="Disordered" evidence="1">
    <location>
        <begin position="1334"/>
        <end position="1362"/>
    </location>
</feature>
<keyword evidence="3" id="KW-1185">Reference proteome</keyword>
<evidence type="ECO:0000313" key="3">
    <source>
        <dbReference type="Proteomes" id="UP000070133"/>
    </source>
</evidence>
<reference evidence="2 3" key="1">
    <citation type="submission" date="2015-07" db="EMBL/GenBank/DDBJ databases">
        <title>Comparative genomics of the Sigatoka disease complex on banana suggests a link between parallel evolutionary changes in Pseudocercospora fijiensis and Pseudocercospora eumusae and increased virulence on the banana host.</title>
        <authorList>
            <person name="Chang T.-C."/>
            <person name="Salvucci A."/>
            <person name="Crous P.W."/>
            <person name="Stergiopoulos I."/>
        </authorList>
    </citation>
    <scope>NUCLEOTIDE SEQUENCE [LARGE SCALE GENOMIC DNA]</scope>
    <source>
        <strain evidence="2 3">CBS 114824</strain>
    </source>
</reference>
<feature type="region of interest" description="Disordered" evidence="1">
    <location>
        <begin position="1"/>
        <end position="65"/>
    </location>
</feature>
<dbReference type="PANTHER" id="PTHR42064:SF1">
    <property type="entry name" value="YALI0F28677P"/>
    <property type="match status" value="1"/>
</dbReference>
<comment type="caution">
    <text evidence="2">The sequence shown here is derived from an EMBL/GenBank/DDBJ whole genome shotgun (WGS) entry which is preliminary data.</text>
</comment>
<feature type="compositionally biased region" description="Polar residues" evidence="1">
    <location>
        <begin position="20"/>
        <end position="39"/>
    </location>
</feature>
<protein>
    <submittedName>
        <fullName evidence="2">Uncharacterized protein</fullName>
    </submittedName>
</protein>
<name>A0A139H9M6_9PEZI</name>
<evidence type="ECO:0000313" key="2">
    <source>
        <dbReference type="EMBL" id="KXS99146.1"/>
    </source>
</evidence>
<dbReference type="Proteomes" id="UP000070133">
    <property type="component" value="Unassembled WGS sequence"/>
</dbReference>